<protein>
    <submittedName>
        <fullName evidence="2">SCP domain-containing protein</fullName>
    </submittedName>
</protein>
<dbReference type="WBParaSite" id="ES5_v2.g10587.t1">
    <property type="protein sequence ID" value="ES5_v2.g10587.t1"/>
    <property type="gene ID" value="ES5_v2.g10587"/>
</dbReference>
<dbReference type="Proteomes" id="UP000887579">
    <property type="component" value="Unplaced"/>
</dbReference>
<evidence type="ECO:0000313" key="1">
    <source>
        <dbReference type="Proteomes" id="UP000887579"/>
    </source>
</evidence>
<proteinExistence type="predicted"/>
<accession>A0AC34F0W3</accession>
<reference evidence="2" key="1">
    <citation type="submission" date="2022-11" db="UniProtKB">
        <authorList>
            <consortium name="WormBaseParasite"/>
        </authorList>
    </citation>
    <scope>IDENTIFICATION</scope>
</reference>
<organism evidence="1 2">
    <name type="scientific">Panagrolaimus sp. ES5</name>
    <dbReference type="NCBI Taxonomy" id="591445"/>
    <lineage>
        <taxon>Eukaryota</taxon>
        <taxon>Metazoa</taxon>
        <taxon>Ecdysozoa</taxon>
        <taxon>Nematoda</taxon>
        <taxon>Chromadorea</taxon>
        <taxon>Rhabditida</taxon>
        <taxon>Tylenchina</taxon>
        <taxon>Panagrolaimomorpha</taxon>
        <taxon>Panagrolaimoidea</taxon>
        <taxon>Panagrolaimidae</taxon>
        <taxon>Panagrolaimus</taxon>
    </lineage>
</organism>
<evidence type="ECO:0000313" key="2">
    <source>
        <dbReference type="WBParaSite" id="ES5_v2.g10587.t1"/>
    </source>
</evidence>
<sequence length="341" mass="39188">MTSLQINFIVVITIVAFATTVYGFNVPSFIGEAQISHSGPTNSLYGHEKFYDEEHDEHDRVKRGMYFPQFQQQQWRQQQWPELLVSSEPPNEYLKMWITSEHNRYRQLVPATNMRMLYWSEELAASAQRHANRCDFRHSRDRINVGENIWAAPYANYSDAVTRWFQEVNNPRCGCNHAYKHCCGHYIQVVWAQTNLIGCGFARCRDVWGIIGHGHHNVFVCHYNPQGNTVFVNGNGQLYAVPAFNWASDVKPRCSECPADAPACYEGLCYKPTLQEIAGAKNDQISSKQEGQQNKNNDERINESTPISSNSNNNNNSNNQMSNKSFKEDSYKGNSNDVRRR</sequence>
<name>A0AC34F0W3_9BILA</name>